<dbReference type="EMBL" id="JAUOZU010000006">
    <property type="protein sequence ID" value="MDO6963870.1"/>
    <property type="molecule type" value="Genomic_DNA"/>
</dbReference>
<comment type="caution">
    <text evidence="1">The sequence shown here is derived from an EMBL/GenBank/DDBJ whole genome shotgun (WGS) entry which is preliminary data.</text>
</comment>
<proteinExistence type="predicted"/>
<name>A0ABT8YJL2_9HYPH</name>
<organism evidence="1 2">
    <name type="scientific">Rhizobium alvei</name>
    <dbReference type="NCBI Taxonomy" id="1132659"/>
    <lineage>
        <taxon>Bacteria</taxon>
        <taxon>Pseudomonadati</taxon>
        <taxon>Pseudomonadota</taxon>
        <taxon>Alphaproteobacteria</taxon>
        <taxon>Hyphomicrobiales</taxon>
        <taxon>Rhizobiaceae</taxon>
        <taxon>Rhizobium/Agrobacterium group</taxon>
        <taxon>Rhizobium</taxon>
    </lineage>
</organism>
<gene>
    <name evidence="1" type="ORF">Q4481_07865</name>
</gene>
<protein>
    <submittedName>
        <fullName evidence="1">Uncharacterized protein</fullName>
    </submittedName>
</protein>
<keyword evidence="2" id="KW-1185">Reference proteome</keyword>
<evidence type="ECO:0000313" key="2">
    <source>
        <dbReference type="Proteomes" id="UP001174932"/>
    </source>
</evidence>
<dbReference type="RefSeq" id="WP_304375777.1">
    <property type="nucleotide sequence ID" value="NZ_JAUOZU010000006.1"/>
</dbReference>
<reference evidence="1" key="1">
    <citation type="journal article" date="2015" name="Int. J. Syst. Evol. Microbiol.">
        <title>Rhizobium alvei sp. nov., isolated from a freshwater river.</title>
        <authorList>
            <person name="Sheu S.Y."/>
            <person name="Huang H.W."/>
            <person name="Young C.C."/>
            <person name="Chen W.M."/>
        </authorList>
    </citation>
    <scope>NUCLEOTIDE SEQUENCE</scope>
    <source>
        <strain evidence="1">TNR-22</strain>
    </source>
</reference>
<accession>A0ABT8YJL2</accession>
<evidence type="ECO:0000313" key="1">
    <source>
        <dbReference type="EMBL" id="MDO6963870.1"/>
    </source>
</evidence>
<reference evidence="1" key="2">
    <citation type="submission" date="2023-07" db="EMBL/GenBank/DDBJ databases">
        <authorList>
            <person name="Shen H."/>
        </authorList>
    </citation>
    <scope>NUCLEOTIDE SEQUENCE</scope>
    <source>
        <strain evidence="1">TNR-22</strain>
    </source>
</reference>
<dbReference type="Proteomes" id="UP001174932">
    <property type="component" value="Unassembled WGS sequence"/>
</dbReference>
<sequence>MRPRKNRVDPFGELFAAPDKGLFLGNRGDLHDADGRLGRRRCTTRAWICCSLDLRSFGPVKFDQPGHYYPLFFLDEATALSAGHRPCALCRRLDWLRFKSAWRLAMSMPQDRDLKADDIDCALHAERQPGARRHLRAASLFGDLPDGAFFSEDEGVDRAMLKLGQGGLLWSPSGYASRRPFDEAHLVRTITPPSMLKVLSAGYRPVLHPSAENVRT</sequence>